<dbReference type="KEGG" id="csg:Cylst_6112"/>
<dbReference type="InterPro" id="IPR003010">
    <property type="entry name" value="C-N_Hydrolase"/>
</dbReference>
<evidence type="ECO:0000256" key="1">
    <source>
        <dbReference type="ARBA" id="ARBA00010613"/>
    </source>
</evidence>
<dbReference type="Proteomes" id="UP000010475">
    <property type="component" value="Chromosome"/>
</dbReference>
<keyword evidence="5" id="KW-1185">Reference proteome</keyword>
<dbReference type="SUPFAM" id="SSF56317">
    <property type="entry name" value="Carbon-nitrogen hydrolase"/>
    <property type="match status" value="1"/>
</dbReference>
<dbReference type="STRING" id="56107.Cylst_6112"/>
<name>K9X8W7_9NOST</name>
<dbReference type="AlphaFoldDB" id="K9X8W7"/>
<dbReference type="HOGENOM" id="CLU_030130_1_2_3"/>
<dbReference type="CDD" id="cd07572">
    <property type="entry name" value="nit"/>
    <property type="match status" value="1"/>
</dbReference>
<dbReference type="InterPro" id="IPR001110">
    <property type="entry name" value="UPF0012_CS"/>
</dbReference>
<evidence type="ECO:0000256" key="2">
    <source>
        <dbReference type="ARBA" id="ARBA00022801"/>
    </source>
</evidence>
<proteinExistence type="inferred from homology"/>
<dbReference type="GO" id="GO:0016811">
    <property type="term" value="F:hydrolase activity, acting on carbon-nitrogen (but not peptide) bonds, in linear amides"/>
    <property type="evidence" value="ECO:0007669"/>
    <property type="project" value="InterPro"/>
</dbReference>
<dbReference type="PANTHER" id="PTHR23088:SF27">
    <property type="entry name" value="DEAMINATED GLUTATHIONE AMIDASE"/>
    <property type="match status" value="1"/>
</dbReference>
<dbReference type="PROSITE" id="PS50263">
    <property type="entry name" value="CN_HYDROLASE"/>
    <property type="match status" value="1"/>
</dbReference>
<dbReference type="PANTHER" id="PTHR23088">
    <property type="entry name" value="NITRILASE-RELATED"/>
    <property type="match status" value="1"/>
</dbReference>
<dbReference type="Pfam" id="PF00795">
    <property type="entry name" value="CN_hydrolase"/>
    <property type="match status" value="1"/>
</dbReference>
<feature type="domain" description="CN hydrolase" evidence="3">
    <location>
        <begin position="46"/>
        <end position="294"/>
    </location>
</feature>
<dbReference type="eggNOG" id="COG0388">
    <property type="taxonomic scope" value="Bacteria"/>
</dbReference>
<gene>
    <name evidence="4" type="ORF">Cylst_6112</name>
</gene>
<organism evidence="4 5">
    <name type="scientific">Cylindrospermum stagnale PCC 7417</name>
    <dbReference type="NCBI Taxonomy" id="56107"/>
    <lineage>
        <taxon>Bacteria</taxon>
        <taxon>Bacillati</taxon>
        <taxon>Cyanobacteriota</taxon>
        <taxon>Cyanophyceae</taxon>
        <taxon>Nostocales</taxon>
        <taxon>Nostocaceae</taxon>
        <taxon>Cylindrospermum</taxon>
    </lineage>
</organism>
<dbReference type="Gene3D" id="3.60.110.10">
    <property type="entry name" value="Carbon-nitrogen hydrolase"/>
    <property type="match status" value="1"/>
</dbReference>
<accession>K9X8W7</accession>
<reference evidence="4 5" key="1">
    <citation type="submission" date="2012-06" db="EMBL/GenBank/DDBJ databases">
        <title>Finished chromosome of genome of Cylindrospermum stagnale PCC 7417.</title>
        <authorList>
            <consortium name="US DOE Joint Genome Institute"/>
            <person name="Gugger M."/>
            <person name="Coursin T."/>
            <person name="Rippka R."/>
            <person name="Tandeau De Marsac N."/>
            <person name="Huntemann M."/>
            <person name="Wei C.-L."/>
            <person name="Han J."/>
            <person name="Detter J.C."/>
            <person name="Han C."/>
            <person name="Tapia R."/>
            <person name="Chen A."/>
            <person name="Kyrpides N."/>
            <person name="Mavromatis K."/>
            <person name="Markowitz V."/>
            <person name="Szeto E."/>
            <person name="Ivanova N."/>
            <person name="Pagani I."/>
            <person name="Pati A."/>
            <person name="Goodwin L."/>
            <person name="Nordberg H.P."/>
            <person name="Cantor M.N."/>
            <person name="Hua S.X."/>
            <person name="Woyke T."/>
            <person name="Kerfeld C.A."/>
        </authorList>
    </citation>
    <scope>NUCLEOTIDE SEQUENCE [LARGE SCALE GENOMIC DNA]</scope>
    <source>
        <strain evidence="4 5">PCC 7417</strain>
    </source>
</reference>
<evidence type="ECO:0000313" key="5">
    <source>
        <dbReference type="Proteomes" id="UP000010475"/>
    </source>
</evidence>
<evidence type="ECO:0000259" key="3">
    <source>
        <dbReference type="PROSITE" id="PS50263"/>
    </source>
</evidence>
<dbReference type="EMBL" id="CP003642">
    <property type="protein sequence ID" value="AFZ28082.1"/>
    <property type="molecule type" value="Genomic_DNA"/>
</dbReference>
<evidence type="ECO:0000313" key="4">
    <source>
        <dbReference type="EMBL" id="AFZ28082.1"/>
    </source>
</evidence>
<comment type="similarity">
    <text evidence="1">Belongs to the carbon-nitrogen hydrolase superfamily. NIT1/NIT2 family.</text>
</comment>
<dbReference type="PROSITE" id="PS01227">
    <property type="entry name" value="UPF0012"/>
    <property type="match status" value="1"/>
</dbReference>
<keyword evidence="2 4" id="KW-0378">Hydrolase</keyword>
<dbReference type="InterPro" id="IPR036526">
    <property type="entry name" value="C-N_Hydrolase_sf"/>
</dbReference>
<dbReference type="PATRIC" id="fig|56107.3.peg.6717"/>
<protein>
    <submittedName>
        <fullName evidence="4">Putative amidohydrolase</fullName>
    </submittedName>
</protein>
<sequence>MGIVSIFPKSQTSAILMRLHEASSNDIFKNLYCINPLFLFESMKSYLAAAIQMTTVPDLQKNLAQAEELIDLAVRQGAELVGLPENFSFMGEEKDKLSQGDAIAFESEKFLKTMAQRYQITILGGGFPVPVDSTGKVYNTALLIDPNGQELARYHKAHLFDVNVPDGNTYRESSTVMAGTQLPPVYFSEKLGNIGLSVCYDVRFPELYRHLSDKGADVIFVPAAFTALTGKDHWQVLLQARAIENTCYVIAPAQTGTHYARRQTHGHAVIIDPWGTVLADAGEQPGIAIAEIKPTRLEQVRRQMPSLQHRVF</sequence>
<dbReference type="InterPro" id="IPR045254">
    <property type="entry name" value="Nit1/2_C-N_Hydrolase"/>
</dbReference>